<evidence type="ECO:0000256" key="1">
    <source>
        <dbReference type="SAM" id="MobiDB-lite"/>
    </source>
</evidence>
<proteinExistence type="predicted"/>
<evidence type="ECO:0000313" key="3">
    <source>
        <dbReference type="Proteomes" id="UP000664940"/>
    </source>
</evidence>
<protein>
    <submittedName>
        <fullName evidence="2">Uncharacterized protein</fullName>
    </submittedName>
</protein>
<feature type="region of interest" description="Disordered" evidence="1">
    <location>
        <begin position="21"/>
        <end position="57"/>
    </location>
</feature>
<accession>A0A834EL83</accession>
<dbReference type="EMBL" id="JABVXQ010000002">
    <property type="protein sequence ID" value="KAF6125170.1"/>
    <property type="molecule type" value="Genomic_DNA"/>
</dbReference>
<name>A0A834EL83_9CHIR</name>
<reference evidence="2 3" key="1">
    <citation type="journal article" date="2020" name="Nature">
        <title>Six reference-quality genomes reveal evolution of bat adaptations.</title>
        <authorList>
            <person name="Jebb D."/>
            <person name="Huang Z."/>
            <person name="Pippel M."/>
            <person name="Hughes G.M."/>
            <person name="Lavrichenko K."/>
            <person name="Devanna P."/>
            <person name="Winkler S."/>
            <person name="Jermiin L.S."/>
            <person name="Skirmuntt E.C."/>
            <person name="Katzourakis A."/>
            <person name="Burkitt-Gray L."/>
            <person name="Ray D.A."/>
            <person name="Sullivan K.A.M."/>
            <person name="Roscito J.G."/>
            <person name="Kirilenko B.M."/>
            <person name="Davalos L.M."/>
            <person name="Corthals A.P."/>
            <person name="Power M.L."/>
            <person name="Jones G."/>
            <person name="Ransome R.D."/>
            <person name="Dechmann D.K.N."/>
            <person name="Locatelli A.G."/>
            <person name="Puechmaille S.J."/>
            <person name="Fedrigo O."/>
            <person name="Jarvis E.D."/>
            <person name="Hiller M."/>
            <person name="Vernes S.C."/>
            <person name="Myers E.W."/>
            <person name="Teeling E.C."/>
        </authorList>
    </citation>
    <scope>NUCLEOTIDE SEQUENCE [LARGE SCALE GENOMIC DNA]</scope>
    <source>
        <strain evidence="2">Bat1K_MPI-CBG_1</strain>
    </source>
</reference>
<dbReference type="Proteomes" id="UP000664940">
    <property type="component" value="Unassembled WGS sequence"/>
</dbReference>
<gene>
    <name evidence="2" type="ORF">HJG60_009695</name>
</gene>
<comment type="caution">
    <text evidence="2">The sequence shown here is derived from an EMBL/GenBank/DDBJ whole genome shotgun (WGS) entry which is preliminary data.</text>
</comment>
<sequence>MWKAFYLIHKRLVMLKKRRNPSSLGRLSETRDPSIPLAFGGRRDAPSSSSQGGKRKCVRMQTCATATANPQGLWSNGFCFSVSPLRPRSNPPTALFLSRGEAFMKPDQSSEGVGKRQPGISASPSTGPSLSRQSPQSLCYGDPAKRTRWSLCSSS</sequence>
<feature type="compositionally biased region" description="Polar residues" evidence="1">
    <location>
        <begin position="120"/>
        <end position="137"/>
    </location>
</feature>
<evidence type="ECO:0000313" key="2">
    <source>
        <dbReference type="EMBL" id="KAF6125170.1"/>
    </source>
</evidence>
<feature type="region of interest" description="Disordered" evidence="1">
    <location>
        <begin position="87"/>
        <end position="143"/>
    </location>
</feature>
<dbReference type="AlphaFoldDB" id="A0A834EL83"/>
<organism evidence="2 3">
    <name type="scientific">Phyllostomus discolor</name>
    <name type="common">pale spear-nosed bat</name>
    <dbReference type="NCBI Taxonomy" id="89673"/>
    <lineage>
        <taxon>Eukaryota</taxon>
        <taxon>Metazoa</taxon>
        <taxon>Chordata</taxon>
        <taxon>Craniata</taxon>
        <taxon>Vertebrata</taxon>
        <taxon>Euteleostomi</taxon>
        <taxon>Mammalia</taxon>
        <taxon>Eutheria</taxon>
        <taxon>Laurasiatheria</taxon>
        <taxon>Chiroptera</taxon>
        <taxon>Yangochiroptera</taxon>
        <taxon>Phyllostomidae</taxon>
        <taxon>Phyllostominae</taxon>
        <taxon>Phyllostomus</taxon>
    </lineage>
</organism>